<organism evidence="3 4">
    <name type="scientific">Parabacteroides merdae</name>
    <dbReference type="NCBI Taxonomy" id="46503"/>
    <lineage>
        <taxon>Bacteria</taxon>
        <taxon>Pseudomonadati</taxon>
        <taxon>Bacteroidota</taxon>
        <taxon>Bacteroidia</taxon>
        <taxon>Bacteroidales</taxon>
        <taxon>Tannerellaceae</taxon>
        <taxon>Parabacteroides</taxon>
    </lineage>
</organism>
<dbReference type="Proteomes" id="UP001055114">
    <property type="component" value="Unassembled WGS sequence"/>
</dbReference>
<protein>
    <recommendedName>
        <fullName evidence="1">BDI-0842-like domain-containing protein</fullName>
    </recommendedName>
</protein>
<feature type="domain" description="BDI-0842-like" evidence="1">
    <location>
        <begin position="24"/>
        <end position="110"/>
    </location>
</feature>
<evidence type="ECO:0000313" key="4">
    <source>
        <dbReference type="Proteomes" id="UP000482671"/>
    </source>
</evidence>
<evidence type="ECO:0000259" key="1">
    <source>
        <dbReference type="Pfam" id="PF21903"/>
    </source>
</evidence>
<reference evidence="3 4" key="1">
    <citation type="journal article" date="2019" name="Nat. Med.">
        <title>A library of human gut bacterial isolates paired with longitudinal multiomics data enables mechanistic microbiome research.</title>
        <authorList>
            <person name="Poyet M."/>
            <person name="Groussin M."/>
            <person name="Gibbons S.M."/>
            <person name="Avila-Pacheco J."/>
            <person name="Jiang X."/>
            <person name="Kearney S.M."/>
            <person name="Perrotta A.R."/>
            <person name="Berdy B."/>
            <person name="Zhao S."/>
            <person name="Lieberman T.D."/>
            <person name="Swanson P.K."/>
            <person name="Smith M."/>
            <person name="Roesemann S."/>
            <person name="Alexander J.E."/>
            <person name="Rich S.A."/>
            <person name="Livny J."/>
            <person name="Vlamakis H."/>
            <person name="Clish C."/>
            <person name="Bullock K."/>
            <person name="Deik A."/>
            <person name="Scott J."/>
            <person name="Pierce K.A."/>
            <person name="Xavier R.J."/>
            <person name="Alm E.J."/>
        </authorList>
    </citation>
    <scope>NUCLEOTIDE SEQUENCE [LARGE SCALE GENOMIC DNA]</scope>
    <source>
        <strain evidence="3 4">BIOML-A11</strain>
    </source>
</reference>
<dbReference type="InterPro" id="IPR054102">
    <property type="entry name" value="BDI_0842-like"/>
</dbReference>
<reference evidence="2" key="2">
    <citation type="submission" date="2022-01" db="EMBL/GenBank/DDBJ databases">
        <title>Novel bile acid biosynthetic pathways are enriched in the microbiome of centenarians.</title>
        <authorList>
            <person name="Sato Y."/>
            <person name="Atarashi K."/>
            <person name="Plichta R.D."/>
            <person name="Arai Y."/>
            <person name="Sasajima S."/>
            <person name="Kearney M.S."/>
            <person name="Suda W."/>
            <person name="Takeshita K."/>
            <person name="Sasaki T."/>
            <person name="Okamoto S."/>
            <person name="Skelly N.A."/>
            <person name="Okamura Y."/>
            <person name="Vlamakis H."/>
            <person name="Li Y."/>
            <person name="Tanoue T."/>
            <person name="Takei H."/>
            <person name="Nittono H."/>
            <person name="Narushima S."/>
            <person name="Irie J."/>
            <person name="Itoh H."/>
            <person name="Moriya K."/>
            <person name="Sugiura Y."/>
            <person name="Suematsu M."/>
            <person name="Moritoki N."/>
            <person name="Shibata S."/>
            <person name="Littman R.D."/>
            <person name="Fischbach A.M."/>
            <person name="Uwamino Y."/>
            <person name="Inoue T."/>
            <person name="Honda A."/>
            <person name="Hattori M."/>
            <person name="Murai T."/>
            <person name="Xavier J.R."/>
            <person name="Hirose N."/>
            <person name="Honda K."/>
        </authorList>
    </citation>
    <scope>NUCLEOTIDE SEQUENCE</scope>
    <source>
        <strain evidence="2">CE91-St3</strain>
    </source>
</reference>
<dbReference type="EMBL" id="BQNZ01000001">
    <property type="protein sequence ID" value="GKH71448.1"/>
    <property type="molecule type" value="Genomic_DNA"/>
</dbReference>
<dbReference type="Pfam" id="PF21903">
    <property type="entry name" value="BDI_0842"/>
    <property type="match status" value="1"/>
</dbReference>
<name>A0A9Q4RA34_9BACT</name>
<dbReference type="AlphaFoldDB" id="A0A9Q4RA34"/>
<comment type="caution">
    <text evidence="3">The sequence shown here is derived from an EMBL/GenBank/DDBJ whole genome shotgun (WGS) entry which is preliminary data.</text>
</comment>
<evidence type="ECO:0000313" key="3">
    <source>
        <dbReference type="EMBL" id="MTV00216.1"/>
    </source>
</evidence>
<dbReference type="Gene3D" id="3.30.300.300">
    <property type="match status" value="1"/>
</dbReference>
<sequence>MIMRNILFSLILIIAFSCGGGKTEITGADKYINTITGFTCEKATVTDNGYLVIAIDAESASGYDTLASQFLEEAKKEGVSGLKGVLIVDIKNSKFEQGAVVGKRIGKAYE</sequence>
<proteinExistence type="predicted"/>
<dbReference type="EMBL" id="WNDD01000001">
    <property type="protein sequence ID" value="MTV00216.1"/>
    <property type="molecule type" value="Genomic_DNA"/>
</dbReference>
<gene>
    <name evidence="2" type="ORF">CE91St3_13110</name>
    <name evidence="3" type="ORF">GME02_00730</name>
</gene>
<dbReference type="Proteomes" id="UP000482671">
    <property type="component" value="Unassembled WGS sequence"/>
</dbReference>
<evidence type="ECO:0000313" key="2">
    <source>
        <dbReference type="EMBL" id="GKH71448.1"/>
    </source>
</evidence>
<dbReference type="PROSITE" id="PS51257">
    <property type="entry name" value="PROKAR_LIPOPROTEIN"/>
    <property type="match status" value="1"/>
</dbReference>
<accession>A0A9Q4RA34</accession>